<dbReference type="AlphaFoldDB" id="A0A9P5NQ63"/>
<dbReference type="EMBL" id="JADNYJ010000049">
    <property type="protein sequence ID" value="KAF8900172.1"/>
    <property type="molecule type" value="Genomic_DNA"/>
</dbReference>
<protein>
    <submittedName>
        <fullName evidence="1">Uncharacterized protein</fullName>
    </submittedName>
</protein>
<keyword evidence="2" id="KW-1185">Reference proteome</keyword>
<comment type="caution">
    <text evidence="1">The sequence shown here is derived from an EMBL/GenBank/DDBJ whole genome shotgun (WGS) entry which is preliminary data.</text>
</comment>
<accession>A0A9P5NQ63</accession>
<gene>
    <name evidence="1" type="ORF">CPB84DRAFT_1779525</name>
</gene>
<evidence type="ECO:0000313" key="1">
    <source>
        <dbReference type="EMBL" id="KAF8900172.1"/>
    </source>
</evidence>
<proteinExistence type="predicted"/>
<evidence type="ECO:0000313" key="2">
    <source>
        <dbReference type="Proteomes" id="UP000724874"/>
    </source>
</evidence>
<sequence>MPLRCSRLRFSTLRLPIAAQLSVFFFHGFVHAHGYAGNESRTDLSIIFLCNELDYFTLQLMYSDQHRKHSSVTHLL</sequence>
<name>A0A9P5NQ63_GYMJU</name>
<organism evidence="1 2">
    <name type="scientific">Gymnopilus junonius</name>
    <name type="common">Spectacular rustgill mushroom</name>
    <name type="synonym">Gymnopilus spectabilis subsp. junonius</name>
    <dbReference type="NCBI Taxonomy" id="109634"/>
    <lineage>
        <taxon>Eukaryota</taxon>
        <taxon>Fungi</taxon>
        <taxon>Dikarya</taxon>
        <taxon>Basidiomycota</taxon>
        <taxon>Agaricomycotina</taxon>
        <taxon>Agaricomycetes</taxon>
        <taxon>Agaricomycetidae</taxon>
        <taxon>Agaricales</taxon>
        <taxon>Agaricineae</taxon>
        <taxon>Hymenogastraceae</taxon>
        <taxon>Gymnopilus</taxon>
    </lineage>
</organism>
<reference evidence="1" key="1">
    <citation type="submission" date="2020-11" db="EMBL/GenBank/DDBJ databases">
        <authorList>
            <consortium name="DOE Joint Genome Institute"/>
            <person name="Ahrendt S."/>
            <person name="Riley R."/>
            <person name="Andreopoulos W."/>
            <person name="LaButti K."/>
            <person name="Pangilinan J."/>
            <person name="Ruiz-duenas F.J."/>
            <person name="Barrasa J.M."/>
            <person name="Sanchez-Garcia M."/>
            <person name="Camarero S."/>
            <person name="Miyauchi S."/>
            <person name="Serrano A."/>
            <person name="Linde D."/>
            <person name="Babiker R."/>
            <person name="Drula E."/>
            <person name="Ayuso-Fernandez I."/>
            <person name="Pacheco R."/>
            <person name="Padilla G."/>
            <person name="Ferreira P."/>
            <person name="Barriuso J."/>
            <person name="Kellner H."/>
            <person name="Castanera R."/>
            <person name="Alfaro M."/>
            <person name="Ramirez L."/>
            <person name="Pisabarro A.G."/>
            <person name="Kuo A."/>
            <person name="Tritt A."/>
            <person name="Lipzen A."/>
            <person name="He G."/>
            <person name="Yan M."/>
            <person name="Ng V."/>
            <person name="Cullen D."/>
            <person name="Martin F."/>
            <person name="Rosso M.-N."/>
            <person name="Henrissat B."/>
            <person name="Hibbett D."/>
            <person name="Martinez A.T."/>
            <person name="Grigoriev I.V."/>
        </authorList>
    </citation>
    <scope>NUCLEOTIDE SEQUENCE</scope>
    <source>
        <strain evidence="1">AH 44721</strain>
    </source>
</reference>
<dbReference type="Proteomes" id="UP000724874">
    <property type="component" value="Unassembled WGS sequence"/>
</dbReference>